<keyword evidence="2" id="KW-1185">Reference proteome</keyword>
<organism evidence="1 2">
    <name type="scientific">Pontibacter virosus</name>
    <dbReference type="NCBI Taxonomy" id="1765052"/>
    <lineage>
        <taxon>Bacteria</taxon>
        <taxon>Pseudomonadati</taxon>
        <taxon>Bacteroidota</taxon>
        <taxon>Cytophagia</taxon>
        <taxon>Cytophagales</taxon>
        <taxon>Hymenobacteraceae</taxon>
        <taxon>Pontibacter</taxon>
    </lineage>
</organism>
<dbReference type="Proteomes" id="UP000245466">
    <property type="component" value="Unassembled WGS sequence"/>
</dbReference>
<dbReference type="AlphaFoldDB" id="A0A2U1AU07"/>
<accession>A0A2U1AU07</accession>
<dbReference type="GO" id="GO:0004180">
    <property type="term" value="F:carboxypeptidase activity"/>
    <property type="evidence" value="ECO:0007669"/>
    <property type="project" value="UniProtKB-KW"/>
</dbReference>
<keyword evidence="1" id="KW-0645">Protease</keyword>
<comment type="caution">
    <text evidence="1">The sequence shown here is derived from an EMBL/GenBank/DDBJ whole genome shotgun (WGS) entry which is preliminary data.</text>
</comment>
<dbReference type="EMBL" id="QEKI01000009">
    <property type="protein sequence ID" value="PVY39898.1"/>
    <property type="molecule type" value="Genomic_DNA"/>
</dbReference>
<dbReference type="SUPFAM" id="SSF49464">
    <property type="entry name" value="Carboxypeptidase regulatory domain-like"/>
    <property type="match status" value="1"/>
</dbReference>
<dbReference type="OrthoDB" id="822112at2"/>
<protein>
    <submittedName>
        <fullName evidence="1">Carboxypeptidase-like protein</fullName>
    </submittedName>
</protein>
<gene>
    <name evidence="1" type="ORF">C8E01_10942</name>
</gene>
<keyword evidence="1" id="KW-0121">Carboxypeptidase</keyword>
<dbReference type="Gene3D" id="2.60.40.1120">
    <property type="entry name" value="Carboxypeptidase-like, regulatory domain"/>
    <property type="match status" value="1"/>
</dbReference>
<dbReference type="InterPro" id="IPR008969">
    <property type="entry name" value="CarboxyPept-like_regulatory"/>
</dbReference>
<reference evidence="1 2" key="1">
    <citation type="submission" date="2018-04" db="EMBL/GenBank/DDBJ databases">
        <title>Genomic Encyclopedia of Type Strains, Phase IV (KMG-IV): sequencing the most valuable type-strain genomes for metagenomic binning, comparative biology and taxonomic classification.</title>
        <authorList>
            <person name="Goeker M."/>
        </authorList>
    </citation>
    <scope>NUCLEOTIDE SEQUENCE [LARGE SCALE GENOMIC DNA]</scope>
    <source>
        <strain evidence="1 2">DSM 100231</strain>
    </source>
</reference>
<evidence type="ECO:0000313" key="2">
    <source>
        <dbReference type="Proteomes" id="UP000245466"/>
    </source>
</evidence>
<sequence>MFILFIHELGYTLRKNRRVQKTILLMLILLFTIGEVLSQSVVHGTVISKLDKLPLPGASIQEKGRENGTATASDGRFSLEVGDPNAILIVSFIGYIQQEVRLKGRDSIQVELKSSCFKDFFDHQLVGIHLMTGIINNPFGAGIDLSLPAFYRDLTLKGGVEIQSNFDKNKVSNAQIELKHILVTCNFDLDAKWHHRRVELKQGFSSDANSWEASFNFSRPFLNIGELRLIAGYGRLNFNKNDMDGSQSSSGPLVGLGTSIGELLRLSVTGKAAIYRDKVEYQGELSRQFNKINTFARFYSFDSFTEFSLGAGVNFGYRLKK</sequence>
<dbReference type="Pfam" id="PF13715">
    <property type="entry name" value="CarbopepD_reg_2"/>
    <property type="match status" value="1"/>
</dbReference>
<name>A0A2U1AU07_9BACT</name>
<keyword evidence="1" id="KW-0378">Hydrolase</keyword>
<proteinExistence type="predicted"/>
<evidence type="ECO:0000313" key="1">
    <source>
        <dbReference type="EMBL" id="PVY39898.1"/>
    </source>
</evidence>